<evidence type="ECO:0000313" key="12">
    <source>
        <dbReference type="Proteomes" id="UP000295781"/>
    </source>
</evidence>
<evidence type="ECO:0000259" key="10">
    <source>
        <dbReference type="PROSITE" id="PS51352"/>
    </source>
</evidence>
<accession>A0A4P2Q8W9</accession>
<dbReference type="PANTHER" id="PTHR45663">
    <property type="entry name" value="GEO12009P1"/>
    <property type="match status" value="1"/>
</dbReference>
<dbReference type="PIRSF" id="PIRSF000077">
    <property type="entry name" value="Thioredoxin"/>
    <property type="match status" value="1"/>
</dbReference>
<dbReference type="RefSeq" id="WP_129353311.1">
    <property type="nucleotide sequence ID" value="NZ_CP012670.1"/>
</dbReference>
<dbReference type="GO" id="GO:0005829">
    <property type="term" value="C:cytosol"/>
    <property type="evidence" value="ECO:0007669"/>
    <property type="project" value="TreeGrafter"/>
</dbReference>
<reference evidence="11 12" key="1">
    <citation type="submission" date="2015-09" db="EMBL/GenBank/DDBJ databases">
        <title>Sorangium comparison.</title>
        <authorList>
            <person name="Zaburannyi N."/>
            <person name="Bunk B."/>
            <person name="Overmann J."/>
            <person name="Mueller R."/>
        </authorList>
    </citation>
    <scope>NUCLEOTIDE SEQUENCE [LARGE SCALE GENOMIC DNA]</scope>
    <source>
        <strain evidence="11 12">So ceGT47</strain>
    </source>
</reference>
<gene>
    <name evidence="11" type="primary">trxA</name>
    <name evidence="11" type="ORF">SOCEGT47_065580</name>
</gene>
<evidence type="ECO:0000256" key="2">
    <source>
        <dbReference type="ARBA" id="ARBA00022448"/>
    </source>
</evidence>
<evidence type="ECO:0000256" key="5">
    <source>
        <dbReference type="ARBA" id="ARBA00023284"/>
    </source>
</evidence>
<organism evidence="11 12">
    <name type="scientific">Sorangium cellulosum</name>
    <name type="common">Polyangium cellulosum</name>
    <dbReference type="NCBI Taxonomy" id="56"/>
    <lineage>
        <taxon>Bacteria</taxon>
        <taxon>Pseudomonadati</taxon>
        <taxon>Myxococcota</taxon>
        <taxon>Polyangia</taxon>
        <taxon>Polyangiales</taxon>
        <taxon>Polyangiaceae</taxon>
        <taxon>Sorangium</taxon>
    </lineage>
</organism>
<evidence type="ECO:0000256" key="4">
    <source>
        <dbReference type="ARBA" id="ARBA00023157"/>
    </source>
</evidence>
<dbReference type="GO" id="GO:0045454">
    <property type="term" value="P:cell redox homeostasis"/>
    <property type="evidence" value="ECO:0007669"/>
    <property type="project" value="TreeGrafter"/>
</dbReference>
<proteinExistence type="inferred from homology"/>
<protein>
    <recommendedName>
        <fullName evidence="6 7">Thioredoxin</fullName>
    </recommendedName>
</protein>
<name>A0A4P2Q8W9_SORCE</name>
<feature type="domain" description="Thioredoxin" evidence="10">
    <location>
        <begin position="2"/>
        <end position="110"/>
    </location>
</feature>
<dbReference type="PROSITE" id="PS51352">
    <property type="entry name" value="THIOREDOXIN_2"/>
    <property type="match status" value="1"/>
</dbReference>
<comment type="similarity">
    <text evidence="1 7">Belongs to the thioredoxin family.</text>
</comment>
<feature type="active site" description="Nucleophile" evidence="8">
    <location>
        <position position="36"/>
    </location>
</feature>
<evidence type="ECO:0000256" key="3">
    <source>
        <dbReference type="ARBA" id="ARBA00022982"/>
    </source>
</evidence>
<dbReference type="GO" id="GO:0015035">
    <property type="term" value="F:protein-disulfide reductase activity"/>
    <property type="evidence" value="ECO:0007669"/>
    <property type="project" value="UniProtKB-UniRule"/>
</dbReference>
<feature type="active site" description="Nucleophile" evidence="8">
    <location>
        <position position="39"/>
    </location>
</feature>
<keyword evidence="2" id="KW-0813">Transport</keyword>
<sequence>MASESDCVLTFTNENFESEVLQSPIPVLVDFTATWCGPCKALAPIVADIAKDFQGKLKVGKLDIDAAPQLAQKYGVRAVPTCILFQNGEKKAFHSGNAPKTKLLQSLGIS</sequence>
<dbReference type="AlphaFoldDB" id="A0A4P2Q8W9"/>
<evidence type="ECO:0000313" key="11">
    <source>
        <dbReference type="EMBL" id="AUX26005.1"/>
    </source>
</evidence>
<dbReference type="EMBL" id="CP012670">
    <property type="protein sequence ID" value="AUX26005.1"/>
    <property type="molecule type" value="Genomic_DNA"/>
</dbReference>
<evidence type="ECO:0000256" key="9">
    <source>
        <dbReference type="PIRSR" id="PIRSR000077-4"/>
    </source>
</evidence>
<dbReference type="PRINTS" id="PR00421">
    <property type="entry name" value="THIOREDOXIN"/>
</dbReference>
<dbReference type="InterPro" id="IPR005746">
    <property type="entry name" value="Thioredoxin"/>
</dbReference>
<dbReference type="NCBIfam" id="TIGR01068">
    <property type="entry name" value="thioredoxin"/>
    <property type="match status" value="1"/>
</dbReference>
<dbReference type="Proteomes" id="UP000295781">
    <property type="component" value="Chromosome"/>
</dbReference>
<dbReference type="Pfam" id="PF00085">
    <property type="entry name" value="Thioredoxin"/>
    <property type="match status" value="1"/>
</dbReference>
<dbReference type="Gene3D" id="3.40.30.10">
    <property type="entry name" value="Glutaredoxin"/>
    <property type="match status" value="1"/>
</dbReference>
<dbReference type="PANTHER" id="PTHR45663:SF11">
    <property type="entry name" value="GEO12009P1"/>
    <property type="match status" value="1"/>
</dbReference>
<evidence type="ECO:0000256" key="6">
    <source>
        <dbReference type="NCBIfam" id="TIGR01068"/>
    </source>
</evidence>
<dbReference type="PROSITE" id="PS00194">
    <property type="entry name" value="THIOREDOXIN_1"/>
    <property type="match status" value="1"/>
</dbReference>
<dbReference type="OrthoDB" id="9790390at2"/>
<keyword evidence="3" id="KW-0249">Electron transport</keyword>
<evidence type="ECO:0000256" key="8">
    <source>
        <dbReference type="PIRSR" id="PIRSR000077-1"/>
    </source>
</evidence>
<evidence type="ECO:0000256" key="7">
    <source>
        <dbReference type="PIRNR" id="PIRNR000077"/>
    </source>
</evidence>
<feature type="disulfide bond" description="Redox-active" evidence="9">
    <location>
        <begin position="36"/>
        <end position="39"/>
    </location>
</feature>
<dbReference type="InterPro" id="IPR017937">
    <property type="entry name" value="Thioredoxin_CS"/>
</dbReference>
<dbReference type="InterPro" id="IPR013766">
    <property type="entry name" value="Thioredoxin_domain"/>
</dbReference>
<dbReference type="FunFam" id="3.40.30.10:FF:000001">
    <property type="entry name" value="Thioredoxin"/>
    <property type="match status" value="1"/>
</dbReference>
<keyword evidence="5 9" id="KW-0676">Redox-active center</keyword>
<dbReference type="CDD" id="cd02947">
    <property type="entry name" value="TRX_family"/>
    <property type="match status" value="1"/>
</dbReference>
<dbReference type="SUPFAM" id="SSF52833">
    <property type="entry name" value="Thioredoxin-like"/>
    <property type="match status" value="1"/>
</dbReference>
<feature type="site" description="Contributes to redox potential value" evidence="8">
    <location>
        <position position="38"/>
    </location>
</feature>
<evidence type="ECO:0000256" key="1">
    <source>
        <dbReference type="ARBA" id="ARBA00008987"/>
    </source>
</evidence>
<keyword evidence="4 9" id="KW-1015">Disulfide bond</keyword>
<dbReference type="InterPro" id="IPR036249">
    <property type="entry name" value="Thioredoxin-like_sf"/>
</dbReference>
<feature type="site" description="Contributes to redox potential value" evidence="8">
    <location>
        <position position="37"/>
    </location>
</feature>
<feature type="site" description="Deprotonates C-terminal active site Cys" evidence="8">
    <location>
        <position position="30"/>
    </location>
</feature>